<dbReference type="EMBL" id="SDOV01000001">
    <property type="protein sequence ID" value="KAH7646036.1"/>
    <property type="molecule type" value="Genomic_DNA"/>
</dbReference>
<evidence type="ECO:0000256" key="1">
    <source>
        <dbReference type="ARBA" id="ARBA00004123"/>
    </source>
</evidence>
<keyword evidence="10" id="KW-1185">Reference proteome</keyword>
<keyword evidence="3" id="KW-0235">DNA replication</keyword>
<dbReference type="GO" id="GO:0006261">
    <property type="term" value="P:DNA-templated DNA replication"/>
    <property type="evidence" value="ECO:0007669"/>
    <property type="project" value="InterPro"/>
</dbReference>
<comment type="caution">
    <text evidence="9">The sequence shown here is derived from an EMBL/GenBank/DDBJ whole genome shotgun (WGS) entry which is preliminary data.</text>
</comment>
<dbReference type="Proteomes" id="UP000828236">
    <property type="component" value="Unassembled WGS sequence"/>
</dbReference>
<protein>
    <recommendedName>
        <fullName evidence="6">DNA polymerase II subunit 2</fullName>
    </recommendedName>
</protein>
<name>A0A922I0E0_DERFA</name>
<dbReference type="PANTHER" id="PTHR12708">
    <property type="entry name" value="DNA POLYMERASE EPSILON SUBUNIT B"/>
    <property type="match status" value="1"/>
</dbReference>
<sequence length="494" mass="57099">MSSSNYRNQLLRKFQMNGLNVRQDALNIFESEFKHGQPPYESIDDFITVLIDKMLTQMTCEDYIINSEMAQKAIEILRDSRQTQQPNQQNQNQIVIRNTIDLEQSLESNFKFHYQQLVKQLKKLSVFESGQFRLMTIDELNTYESNIEIKCIVFAMIRHDPSRIMQFLLEDPTGKIPFQLSSQIVWREWATFQHGIYLIEGLYEGRKDSFQITSIGLPPLPIQSNSIDNVANHVDDDDRMLILLADIHLDQPTTMEALKFLFNGYNSLQQVPDIFILIGNFSSTPVDNFDFKDNMKKLVKLISTFKKLSQHSKFIFVPGPNDPSSVSTDSLVKHQFTPDHFPTTTTRLKDFHLPSNPFYVRFDDRKLCIFSNRIVSKFAKNVINSHEQLHTTKLSKNDPTIMNDFLKSIGRLIITNAHITAGLCRNYSNSLSLFSQAPDLLILADTESPYVECRPFEQSSSPHLTTSRSFSKNNFQFIVYYPKANQLEESQISI</sequence>
<keyword evidence="5" id="KW-0539">Nucleus</keyword>
<comment type="subcellular location">
    <subcellularLocation>
        <location evidence="1">Nucleus</location>
    </subcellularLocation>
</comment>
<proteinExistence type="inferred from homology"/>
<dbReference type="PANTHER" id="PTHR12708:SF0">
    <property type="entry name" value="DNA POLYMERASE EPSILON SUBUNIT 2"/>
    <property type="match status" value="1"/>
</dbReference>
<dbReference type="InterPro" id="IPR016266">
    <property type="entry name" value="POLE2"/>
</dbReference>
<evidence type="ECO:0000313" key="10">
    <source>
        <dbReference type="Proteomes" id="UP000790347"/>
    </source>
</evidence>
<reference evidence="8" key="2">
    <citation type="submission" date="2020-06" db="EMBL/GenBank/DDBJ databases">
        <authorList>
            <person name="Ji K."/>
            <person name="Li J."/>
        </authorList>
    </citation>
    <scope>NUCLEOTIDE SEQUENCE</scope>
    <source>
        <strain evidence="8">JKM2019</strain>
        <tissue evidence="8">Whole body</tissue>
    </source>
</reference>
<comment type="similarity">
    <text evidence="2">Belongs to the DNA polymerase epsilon subunit B family.</text>
</comment>
<dbReference type="GO" id="GO:0042276">
    <property type="term" value="P:error-prone translesion synthesis"/>
    <property type="evidence" value="ECO:0007669"/>
    <property type="project" value="TreeGrafter"/>
</dbReference>
<dbReference type="OrthoDB" id="10254730at2759"/>
<reference evidence="8" key="3">
    <citation type="journal article" date="2021" name="World Allergy Organ. J.">
        <title>Chromosome-level assembly of Dermatophagoides farinae genome and transcriptome reveals two novel allergens Der f 37 and Der f 39.</title>
        <authorList>
            <person name="Chen J."/>
            <person name="Cai Z."/>
            <person name="Fan D."/>
            <person name="Hu J."/>
            <person name="Hou Y."/>
            <person name="He Y."/>
            <person name="Zhang Z."/>
            <person name="Zhao Z."/>
            <person name="Gao P."/>
            <person name="Hu W."/>
            <person name="Sun J."/>
            <person name="Li J."/>
            <person name="Ji K."/>
        </authorList>
    </citation>
    <scope>NUCLEOTIDE SEQUENCE</scope>
    <source>
        <strain evidence="8">JKM2019</strain>
    </source>
</reference>
<dbReference type="InterPro" id="IPR007185">
    <property type="entry name" value="DNA_pol_a/d/e_bsu"/>
</dbReference>
<evidence type="ECO:0000313" key="9">
    <source>
        <dbReference type="EMBL" id="KAH9516362.1"/>
    </source>
</evidence>
<feature type="domain" description="DNA polymerase alpha/delta/epsilon subunit B" evidence="7">
    <location>
        <begin position="242"/>
        <end position="445"/>
    </location>
</feature>
<evidence type="ECO:0000313" key="8">
    <source>
        <dbReference type="EMBL" id="KAH7646036.1"/>
    </source>
</evidence>
<evidence type="ECO:0000259" key="7">
    <source>
        <dbReference type="Pfam" id="PF04042"/>
    </source>
</evidence>
<accession>A0A922I0E0</accession>
<dbReference type="Pfam" id="PF04042">
    <property type="entry name" value="DNA_pol_E_B"/>
    <property type="match status" value="1"/>
</dbReference>
<evidence type="ECO:0000256" key="3">
    <source>
        <dbReference type="ARBA" id="ARBA00022705"/>
    </source>
</evidence>
<reference evidence="9" key="4">
    <citation type="journal article" date="2022" name="Res Sq">
        <title>Comparative Genomics Reveals Insights into the Divergent Evolution of Astigmatic Mites and Household Pest Adaptations.</title>
        <authorList>
            <person name="Xiong Q."/>
            <person name="Wan A.T.-Y."/>
            <person name="Liu X.-Y."/>
            <person name="Fung C.S.-H."/>
            <person name="Xiao X."/>
            <person name="Malainual N."/>
            <person name="Hou J."/>
            <person name="Wang L."/>
            <person name="Wang M."/>
            <person name="Yang K."/>
            <person name="Cui Y."/>
            <person name="Leung E."/>
            <person name="Nong W."/>
            <person name="Shin S.-K."/>
            <person name="Au S."/>
            <person name="Jeong K.Y."/>
            <person name="Chew F.T."/>
            <person name="Hui J."/>
            <person name="Leung T.F."/>
            <person name="Tungtrongchitr A."/>
            <person name="Zhong N."/>
            <person name="Liu Z."/>
            <person name="Tsui S."/>
        </authorList>
    </citation>
    <scope>NUCLEOTIDE SEQUENCE</scope>
    <source>
        <strain evidence="9">Derf</strain>
        <tissue evidence="9">Whole organism</tissue>
    </source>
</reference>
<gene>
    <name evidence="9" type="primary">POLE2</name>
    <name evidence="9" type="ORF">DERF_007107</name>
    <name evidence="8" type="ORF">HUG17_1574</name>
</gene>
<dbReference type="Gene3D" id="3.60.21.50">
    <property type="match status" value="1"/>
</dbReference>
<evidence type="ECO:0000256" key="2">
    <source>
        <dbReference type="ARBA" id="ARBA00009560"/>
    </source>
</evidence>
<evidence type="ECO:0000256" key="4">
    <source>
        <dbReference type="ARBA" id="ARBA00023125"/>
    </source>
</evidence>
<dbReference type="GO" id="GO:0003677">
    <property type="term" value="F:DNA binding"/>
    <property type="evidence" value="ECO:0007669"/>
    <property type="project" value="UniProtKB-KW"/>
</dbReference>
<dbReference type="AlphaFoldDB" id="A0A922I0E0"/>
<dbReference type="Proteomes" id="UP000790347">
    <property type="component" value="Unassembled WGS sequence"/>
</dbReference>
<reference evidence="9" key="1">
    <citation type="submission" date="2013-05" db="EMBL/GenBank/DDBJ databases">
        <authorList>
            <person name="Yim A.K.Y."/>
            <person name="Chan T.F."/>
            <person name="Ji K.M."/>
            <person name="Liu X.Y."/>
            <person name="Zhou J.W."/>
            <person name="Li R.Q."/>
            <person name="Yang K.Y."/>
            <person name="Li J."/>
            <person name="Li M."/>
            <person name="Law P.T.W."/>
            <person name="Wu Y.L."/>
            <person name="Cai Z.L."/>
            <person name="Qin H."/>
            <person name="Bao Y."/>
            <person name="Leung R.K.K."/>
            <person name="Ng P.K.S."/>
            <person name="Zou J."/>
            <person name="Zhong X.J."/>
            <person name="Ran P.X."/>
            <person name="Zhong N.S."/>
            <person name="Liu Z.G."/>
            <person name="Tsui S.K.W."/>
        </authorList>
    </citation>
    <scope>NUCLEOTIDE SEQUENCE</scope>
    <source>
        <strain evidence="9">Derf</strain>
        <tissue evidence="9">Whole organism</tissue>
    </source>
</reference>
<evidence type="ECO:0000256" key="5">
    <source>
        <dbReference type="ARBA" id="ARBA00023242"/>
    </source>
</evidence>
<evidence type="ECO:0000256" key="6">
    <source>
        <dbReference type="ARBA" id="ARBA00032930"/>
    </source>
</evidence>
<keyword evidence="4" id="KW-0238">DNA-binding</keyword>
<dbReference type="GO" id="GO:0008622">
    <property type="term" value="C:epsilon DNA polymerase complex"/>
    <property type="evidence" value="ECO:0007669"/>
    <property type="project" value="InterPro"/>
</dbReference>
<dbReference type="Gene3D" id="1.10.8.60">
    <property type="match status" value="1"/>
</dbReference>
<dbReference type="EMBL" id="ASGP02000003">
    <property type="protein sequence ID" value="KAH9516362.1"/>
    <property type="molecule type" value="Genomic_DNA"/>
</dbReference>
<organism evidence="9 10">
    <name type="scientific">Dermatophagoides farinae</name>
    <name type="common">American house dust mite</name>
    <dbReference type="NCBI Taxonomy" id="6954"/>
    <lineage>
        <taxon>Eukaryota</taxon>
        <taxon>Metazoa</taxon>
        <taxon>Ecdysozoa</taxon>
        <taxon>Arthropoda</taxon>
        <taxon>Chelicerata</taxon>
        <taxon>Arachnida</taxon>
        <taxon>Acari</taxon>
        <taxon>Acariformes</taxon>
        <taxon>Sarcoptiformes</taxon>
        <taxon>Astigmata</taxon>
        <taxon>Psoroptidia</taxon>
        <taxon>Analgoidea</taxon>
        <taxon>Pyroglyphidae</taxon>
        <taxon>Dermatophagoidinae</taxon>
        <taxon>Dermatophagoides</taxon>
    </lineage>
</organism>